<feature type="transmembrane region" description="Helical" evidence="1">
    <location>
        <begin position="67"/>
        <end position="90"/>
    </location>
</feature>
<dbReference type="Proteomes" id="UP001161409">
    <property type="component" value="Unassembled WGS sequence"/>
</dbReference>
<name>A0ABQ5U146_9PROT</name>
<accession>A0ABQ5U146</accession>
<feature type="transmembrane region" description="Helical" evidence="1">
    <location>
        <begin position="136"/>
        <end position="160"/>
    </location>
</feature>
<feature type="transmembrane region" description="Helical" evidence="1">
    <location>
        <begin position="35"/>
        <end position="55"/>
    </location>
</feature>
<dbReference type="RefSeq" id="WP_169559444.1">
    <property type="nucleotide sequence ID" value="NZ_BSNF01000001.1"/>
</dbReference>
<feature type="transmembrane region" description="Helical" evidence="1">
    <location>
        <begin position="110"/>
        <end position="129"/>
    </location>
</feature>
<protein>
    <recommendedName>
        <fullName evidence="4">Yip1 domain-containing protein</fullName>
    </recommendedName>
</protein>
<reference evidence="2" key="1">
    <citation type="journal article" date="2014" name="Int. J. Syst. Evol. Microbiol.">
        <title>Complete genome of a new Firmicutes species belonging to the dominant human colonic microbiota ('Ruminococcus bicirculans') reveals two chromosomes and a selective capacity to utilize plant glucans.</title>
        <authorList>
            <consortium name="NISC Comparative Sequencing Program"/>
            <person name="Wegmann U."/>
            <person name="Louis P."/>
            <person name="Goesmann A."/>
            <person name="Henrissat B."/>
            <person name="Duncan S.H."/>
            <person name="Flint H.J."/>
        </authorList>
    </citation>
    <scope>NUCLEOTIDE SEQUENCE</scope>
    <source>
        <strain evidence="2">NBRC 103408</strain>
    </source>
</reference>
<proteinExistence type="predicted"/>
<dbReference type="EMBL" id="BSNF01000001">
    <property type="protein sequence ID" value="GLQ05443.1"/>
    <property type="molecule type" value="Genomic_DNA"/>
</dbReference>
<evidence type="ECO:0000313" key="2">
    <source>
        <dbReference type="EMBL" id="GLQ05443.1"/>
    </source>
</evidence>
<sequence>MAGLTEIIWSLFGCYRLALRDKDALSFFNLSEKGFWASFTAILLSVPVFALSNGIDLSLVDLKVDTGTYLLVISIALITSWCCYLAAMAIAARALDLSDRFVPFVIVYNWAQLALMLVWLPLSILLLGIMGPETMAVFRLLFIGLSYVYLWYILVVTLAVPGPTAAALAFLEFIIAIFVQMAFQNLIFAPSA</sequence>
<keyword evidence="1" id="KW-1133">Transmembrane helix</keyword>
<keyword evidence="1" id="KW-0812">Transmembrane</keyword>
<keyword evidence="3" id="KW-1185">Reference proteome</keyword>
<comment type="caution">
    <text evidence="2">The sequence shown here is derived from an EMBL/GenBank/DDBJ whole genome shotgun (WGS) entry which is preliminary data.</text>
</comment>
<evidence type="ECO:0000256" key="1">
    <source>
        <dbReference type="SAM" id="Phobius"/>
    </source>
</evidence>
<reference evidence="2" key="2">
    <citation type="submission" date="2023-01" db="EMBL/GenBank/DDBJ databases">
        <title>Draft genome sequence of Sneathiella chinensis strain NBRC 103408.</title>
        <authorList>
            <person name="Sun Q."/>
            <person name="Mori K."/>
        </authorList>
    </citation>
    <scope>NUCLEOTIDE SEQUENCE</scope>
    <source>
        <strain evidence="2">NBRC 103408</strain>
    </source>
</reference>
<feature type="transmembrane region" description="Helical" evidence="1">
    <location>
        <begin position="166"/>
        <end position="188"/>
    </location>
</feature>
<gene>
    <name evidence="2" type="ORF">GCM10007924_06640</name>
</gene>
<organism evidence="2 3">
    <name type="scientific">Sneathiella chinensis</name>
    <dbReference type="NCBI Taxonomy" id="349750"/>
    <lineage>
        <taxon>Bacteria</taxon>
        <taxon>Pseudomonadati</taxon>
        <taxon>Pseudomonadota</taxon>
        <taxon>Alphaproteobacteria</taxon>
        <taxon>Sneathiellales</taxon>
        <taxon>Sneathiellaceae</taxon>
        <taxon>Sneathiella</taxon>
    </lineage>
</organism>
<keyword evidence="1" id="KW-0472">Membrane</keyword>
<evidence type="ECO:0008006" key="4">
    <source>
        <dbReference type="Google" id="ProtNLM"/>
    </source>
</evidence>
<evidence type="ECO:0000313" key="3">
    <source>
        <dbReference type="Proteomes" id="UP001161409"/>
    </source>
</evidence>